<accession>E9HU04</accession>
<dbReference type="Gene3D" id="1.10.1380.10">
    <property type="entry name" value="Neutral endopeptidase , domain2"/>
    <property type="match status" value="1"/>
</dbReference>
<organism evidence="3 4">
    <name type="scientific">Daphnia pulex</name>
    <name type="common">Water flea</name>
    <dbReference type="NCBI Taxonomy" id="6669"/>
    <lineage>
        <taxon>Eukaryota</taxon>
        <taxon>Metazoa</taxon>
        <taxon>Ecdysozoa</taxon>
        <taxon>Arthropoda</taxon>
        <taxon>Crustacea</taxon>
        <taxon>Branchiopoda</taxon>
        <taxon>Diplostraca</taxon>
        <taxon>Cladocera</taxon>
        <taxon>Anomopoda</taxon>
        <taxon>Daphniidae</taxon>
        <taxon>Daphnia</taxon>
    </lineage>
</organism>
<name>E9HU04_DAPPU</name>
<protein>
    <recommendedName>
        <fullName evidence="2">Peptidase M13 N-terminal domain-containing protein</fullName>
    </recommendedName>
</protein>
<dbReference type="InterPro" id="IPR000718">
    <property type="entry name" value="Peptidase_M13"/>
</dbReference>
<dbReference type="KEGG" id="dpx:DAPPUDRAFT_117869"/>
<dbReference type="PROSITE" id="PS51885">
    <property type="entry name" value="NEPRILYSIN"/>
    <property type="match status" value="1"/>
</dbReference>
<reference evidence="3 4" key="1">
    <citation type="journal article" date="2011" name="Science">
        <title>The ecoresponsive genome of Daphnia pulex.</title>
        <authorList>
            <person name="Colbourne J.K."/>
            <person name="Pfrender M.E."/>
            <person name="Gilbert D."/>
            <person name="Thomas W.K."/>
            <person name="Tucker A."/>
            <person name="Oakley T.H."/>
            <person name="Tokishita S."/>
            <person name="Aerts A."/>
            <person name="Arnold G.J."/>
            <person name="Basu M.K."/>
            <person name="Bauer D.J."/>
            <person name="Caceres C.E."/>
            <person name="Carmel L."/>
            <person name="Casola C."/>
            <person name="Choi J.H."/>
            <person name="Detter J.C."/>
            <person name="Dong Q."/>
            <person name="Dusheyko S."/>
            <person name="Eads B.D."/>
            <person name="Frohlich T."/>
            <person name="Geiler-Samerotte K.A."/>
            <person name="Gerlach D."/>
            <person name="Hatcher P."/>
            <person name="Jogdeo S."/>
            <person name="Krijgsveld J."/>
            <person name="Kriventseva E.V."/>
            <person name="Kultz D."/>
            <person name="Laforsch C."/>
            <person name="Lindquist E."/>
            <person name="Lopez J."/>
            <person name="Manak J.R."/>
            <person name="Muller J."/>
            <person name="Pangilinan J."/>
            <person name="Patwardhan R.P."/>
            <person name="Pitluck S."/>
            <person name="Pritham E.J."/>
            <person name="Rechtsteiner A."/>
            <person name="Rho M."/>
            <person name="Rogozin I.B."/>
            <person name="Sakarya O."/>
            <person name="Salamov A."/>
            <person name="Schaack S."/>
            <person name="Shapiro H."/>
            <person name="Shiga Y."/>
            <person name="Skalitzky C."/>
            <person name="Smith Z."/>
            <person name="Souvorov A."/>
            <person name="Sung W."/>
            <person name="Tang Z."/>
            <person name="Tsuchiya D."/>
            <person name="Tu H."/>
            <person name="Vos H."/>
            <person name="Wang M."/>
            <person name="Wolf Y.I."/>
            <person name="Yamagata H."/>
            <person name="Yamada T."/>
            <person name="Ye Y."/>
            <person name="Shaw J.R."/>
            <person name="Andrews J."/>
            <person name="Crease T.J."/>
            <person name="Tang H."/>
            <person name="Lucas S.M."/>
            <person name="Robertson H.M."/>
            <person name="Bork P."/>
            <person name="Koonin E.V."/>
            <person name="Zdobnov E.M."/>
            <person name="Grigoriev I.V."/>
            <person name="Lynch M."/>
            <person name="Boore J.L."/>
        </authorList>
    </citation>
    <scope>NUCLEOTIDE SEQUENCE [LARGE SCALE GENOMIC DNA]</scope>
</reference>
<dbReference type="PANTHER" id="PTHR11733">
    <property type="entry name" value="ZINC METALLOPROTEASE FAMILY M13 NEPRILYSIN-RELATED"/>
    <property type="match status" value="1"/>
</dbReference>
<dbReference type="InterPro" id="IPR024079">
    <property type="entry name" value="MetalloPept_cat_dom_sf"/>
</dbReference>
<dbReference type="Gene3D" id="3.40.390.10">
    <property type="entry name" value="Collagenase (Catalytic Domain)"/>
    <property type="match status" value="1"/>
</dbReference>
<dbReference type="GO" id="GO:0004222">
    <property type="term" value="F:metalloendopeptidase activity"/>
    <property type="evidence" value="ECO:0007669"/>
    <property type="project" value="InterPro"/>
</dbReference>
<dbReference type="OrthoDB" id="6475849at2759"/>
<dbReference type="InterPro" id="IPR008753">
    <property type="entry name" value="Peptidase_M13_N"/>
</dbReference>
<dbReference type="eggNOG" id="KOG3624">
    <property type="taxonomic scope" value="Eukaryota"/>
</dbReference>
<feature type="domain" description="Peptidase M13 N-terminal" evidence="2">
    <location>
        <begin position="113"/>
        <end position="328"/>
    </location>
</feature>
<dbReference type="OMA" id="YLNEYDP"/>
<proteinExistence type="inferred from homology"/>
<dbReference type="AlphaFoldDB" id="E9HU04"/>
<sequence length="350" mass="39259">MEHGLVIFHPFFDFFIFDREPVGLLCVFVDLILPLRGTWNTAVEAAVAVGGRSRSPSSPQSSLHLPSSGLFGNYEDASAALPEDQHQGELCTTPACVRAAAHLLTRLDPSVDPCTDFYRFSCGRFLETYSVPDDSNQLSTLQEMQDEMLLNTPKVLEQPHDGDANVDGSVRKIKDFYASCMSPHLDDADFGDVRDLPLFAFLQPGELGAWPLLMLEPGDRPHDHASLEHLIGTLAALQVHSFVDIYVTQDERNSSQYILQFYKGEPLMEKDWHDVSKNETVARHSRCLRSYRNLMEETILLLSGGRREPLDELDDMLAFEARFAKVTLGPFLECLIQLLSSVLAAFRQLK</sequence>
<evidence type="ECO:0000256" key="1">
    <source>
        <dbReference type="ARBA" id="ARBA00007357"/>
    </source>
</evidence>
<dbReference type="EMBL" id="GL732792">
    <property type="protein sequence ID" value="EFX64782.1"/>
    <property type="molecule type" value="Genomic_DNA"/>
</dbReference>
<comment type="similarity">
    <text evidence="1">Belongs to the peptidase M13 family.</text>
</comment>
<dbReference type="InterPro" id="IPR042089">
    <property type="entry name" value="Peptidase_M13_dom_2"/>
</dbReference>
<evidence type="ECO:0000313" key="3">
    <source>
        <dbReference type="EMBL" id="EFX64782.1"/>
    </source>
</evidence>
<dbReference type="Pfam" id="PF05649">
    <property type="entry name" value="Peptidase_M13_N"/>
    <property type="match status" value="1"/>
</dbReference>
<dbReference type="PANTHER" id="PTHR11733:SF208">
    <property type="entry name" value="PEPTIDASE M13 C-TERMINAL DOMAIN-CONTAINING PROTEIN"/>
    <property type="match status" value="1"/>
</dbReference>
<dbReference type="Proteomes" id="UP000000305">
    <property type="component" value="Unassembled WGS sequence"/>
</dbReference>
<evidence type="ECO:0000313" key="4">
    <source>
        <dbReference type="Proteomes" id="UP000000305"/>
    </source>
</evidence>
<keyword evidence="4" id="KW-1185">Reference proteome</keyword>
<dbReference type="HOGENOM" id="CLU_792889_0_0_1"/>
<dbReference type="PhylomeDB" id="E9HU04"/>
<evidence type="ECO:0000259" key="2">
    <source>
        <dbReference type="Pfam" id="PF05649"/>
    </source>
</evidence>
<gene>
    <name evidence="3" type="ORF">DAPPUDRAFT_117869</name>
</gene>
<dbReference type="InParanoid" id="E9HU04"/>
<dbReference type="GO" id="GO:0006508">
    <property type="term" value="P:proteolysis"/>
    <property type="evidence" value="ECO:0007669"/>
    <property type="project" value="InterPro"/>
</dbReference>
<dbReference type="SUPFAM" id="SSF55486">
    <property type="entry name" value="Metalloproteases ('zincins'), catalytic domain"/>
    <property type="match status" value="1"/>
</dbReference>